<dbReference type="InterPro" id="IPR004000">
    <property type="entry name" value="Actin"/>
</dbReference>
<name>A0A0M0JFM8_9EUKA</name>
<comment type="caution">
    <text evidence="2">The sequence shown here is derived from an EMBL/GenBank/DDBJ whole genome shotgun (WGS) entry which is preliminary data.</text>
</comment>
<dbReference type="SMART" id="SM00268">
    <property type="entry name" value="ACTIN"/>
    <property type="match status" value="1"/>
</dbReference>
<dbReference type="InterPro" id="IPR043129">
    <property type="entry name" value="ATPase_NBD"/>
</dbReference>
<gene>
    <name evidence="2" type="ORF">Ctob_011993</name>
</gene>
<dbReference type="CDD" id="cd10169">
    <property type="entry name" value="ASKHA_NBD_actin-like"/>
    <property type="match status" value="1"/>
</dbReference>
<sequence length="634" mass="67568">MSASQWEDFWDEHEAIIVDVGKSLWKAGPAGGDGPSVAIDSRNREETDASRWQRLFEELELSPEETPVLLSEAPGTSRADREATLQLLFGELRVPALYIVAPSLLTAYASDMVTGIVVDIGERSTTVWSVFDGYPLLPGTTVLPMGGGHCTDVLLGRLQALGYTSSSPAEAEVVARKAKEGHVQVPAEAKKKLKNAAEVALPDGSTVTLSGDDLTKCGEVLLRDIGSLSRAPSASKLRKDTLSGAALETALVTAPEDLGVVQAILGVVALADMSMRGALLANVRLVGGGSLLSGLPERLELDLSKALGPKSPFKPRVHASGARRYAPWMGGAVMCNLSACKRAFVLREQYEAAGAEAVHLRYALPGAASLEEQRRLWQAAVADEAAANAEVALTTARQIGELAGAARAWWLEAAPAHSVVERERQTRLQRALVEPLVRAMLQQVLGATPSPPARRQAQHGAFVSGAPPFPPSAVLAAAAGALRLSLGTSAATEDAFALRRLTQLRSAAWAVQMAPVAARLDEIASRSDSHEACRAWRFWATLASKQGLDQIEALRREEAAFDAEVDEAAIEDEVEGAGDELVRGWAHEWAEYTDSEATARPPAFQDVDAAQTLDGLRKLAQAAAKEMSLLFLRI</sequence>
<dbReference type="Pfam" id="PF00022">
    <property type="entry name" value="Actin"/>
    <property type="match status" value="1"/>
</dbReference>
<organism evidence="2 3">
    <name type="scientific">Chrysochromulina tobinii</name>
    <dbReference type="NCBI Taxonomy" id="1460289"/>
    <lineage>
        <taxon>Eukaryota</taxon>
        <taxon>Haptista</taxon>
        <taxon>Haptophyta</taxon>
        <taxon>Prymnesiophyceae</taxon>
        <taxon>Prymnesiales</taxon>
        <taxon>Chrysochromulinaceae</taxon>
        <taxon>Chrysochromulina</taxon>
    </lineage>
</organism>
<evidence type="ECO:0000313" key="3">
    <source>
        <dbReference type="Proteomes" id="UP000037460"/>
    </source>
</evidence>
<reference evidence="3" key="1">
    <citation type="journal article" date="2015" name="PLoS Genet.">
        <title>Genome Sequence and Transcriptome Analyses of Chrysochromulina tobin: Metabolic Tools for Enhanced Algal Fitness in the Prominent Order Prymnesiales (Haptophyceae).</title>
        <authorList>
            <person name="Hovde B.T."/>
            <person name="Deodato C.R."/>
            <person name="Hunsperger H.M."/>
            <person name="Ryken S.A."/>
            <person name="Yost W."/>
            <person name="Jha R.K."/>
            <person name="Patterson J."/>
            <person name="Monnat R.J. Jr."/>
            <person name="Barlow S.B."/>
            <person name="Starkenburg S.R."/>
            <person name="Cattolico R.A."/>
        </authorList>
    </citation>
    <scope>NUCLEOTIDE SEQUENCE</scope>
    <source>
        <strain evidence="3">CCMP291</strain>
    </source>
</reference>
<dbReference type="EMBL" id="JWZX01003027">
    <property type="protein sequence ID" value="KOO25023.1"/>
    <property type="molecule type" value="Genomic_DNA"/>
</dbReference>
<evidence type="ECO:0000256" key="1">
    <source>
        <dbReference type="RuleBase" id="RU000487"/>
    </source>
</evidence>
<protein>
    <submittedName>
        <fullName evidence="2">Alpha cardiac-like isoform 2</fullName>
    </submittedName>
</protein>
<dbReference type="PANTHER" id="PTHR11937">
    <property type="entry name" value="ACTIN"/>
    <property type="match status" value="1"/>
</dbReference>
<proteinExistence type="inferred from homology"/>
<comment type="similarity">
    <text evidence="1">Belongs to the actin family.</text>
</comment>
<keyword evidence="3" id="KW-1185">Reference proteome</keyword>
<dbReference type="OrthoDB" id="74201at2759"/>
<dbReference type="AlphaFoldDB" id="A0A0M0JFM8"/>
<dbReference type="Gene3D" id="3.90.640.10">
    <property type="entry name" value="Actin, Chain A, domain 4"/>
    <property type="match status" value="1"/>
</dbReference>
<dbReference type="Proteomes" id="UP000037460">
    <property type="component" value="Unassembled WGS sequence"/>
</dbReference>
<accession>A0A0M0JFM8</accession>
<dbReference type="SUPFAM" id="SSF53067">
    <property type="entry name" value="Actin-like ATPase domain"/>
    <property type="match status" value="2"/>
</dbReference>
<dbReference type="Gene3D" id="3.30.420.40">
    <property type="match status" value="2"/>
</dbReference>
<evidence type="ECO:0000313" key="2">
    <source>
        <dbReference type="EMBL" id="KOO25023.1"/>
    </source>
</evidence>